<dbReference type="EMBL" id="CAJFCV020000006">
    <property type="protein sequence ID" value="CAG9131435.1"/>
    <property type="molecule type" value="Genomic_DNA"/>
</dbReference>
<gene>
    <name evidence="11" type="ORF">BXYJ_LOCUS15296</name>
</gene>
<dbReference type="Pfam" id="PF00320">
    <property type="entry name" value="GATA"/>
    <property type="match status" value="1"/>
</dbReference>
<evidence type="ECO:0000313" key="14">
    <source>
        <dbReference type="WBParaSite" id="BXY_0111400.1"/>
    </source>
</evidence>
<comment type="subcellular location">
    <subcellularLocation>
        <location evidence="1">Nucleus</location>
    </subcellularLocation>
</comment>
<keyword evidence="7" id="KW-0539">Nucleus</keyword>
<keyword evidence="5" id="KW-0805">Transcription regulation</keyword>
<feature type="region of interest" description="Disordered" evidence="9">
    <location>
        <begin position="1"/>
        <end position="42"/>
    </location>
</feature>
<evidence type="ECO:0000256" key="7">
    <source>
        <dbReference type="ARBA" id="ARBA00023242"/>
    </source>
</evidence>
<evidence type="ECO:0000256" key="3">
    <source>
        <dbReference type="ARBA" id="ARBA00022771"/>
    </source>
</evidence>
<dbReference type="Proteomes" id="UP000582659">
    <property type="component" value="Unassembled WGS sequence"/>
</dbReference>
<dbReference type="PROSITE" id="PS50114">
    <property type="entry name" value="GATA_ZN_FINGER_2"/>
    <property type="match status" value="1"/>
</dbReference>
<dbReference type="GO" id="GO:0045944">
    <property type="term" value="P:positive regulation of transcription by RNA polymerase II"/>
    <property type="evidence" value="ECO:0007669"/>
    <property type="project" value="TreeGrafter"/>
</dbReference>
<keyword evidence="13" id="KW-1185">Reference proteome</keyword>
<dbReference type="InterPro" id="IPR013088">
    <property type="entry name" value="Znf_NHR/GATA"/>
</dbReference>
<dbReference type="AlphaFoldDB" id="A0A1I7RK81"/>
<dbReference type="GO" id="GO:0000122">
    <property type="term" value="P:negative regulation of transcription by RNA polymerase II"/>
    <property type="evidence" value="ECO:0007669"/>
    <property type="project" value="TreeGrafter"/>
</dbReference>
<dbReference type="InterPro" id="IPR039355">
    <property type="entry name" value="Transcription_factor_GATA"/>
</dbReference>
<evidence type="ECO:0000313" key="12">
    <source>
        <dbReference type="Proteomes" id="UP000095284"/>
    </source>
</evidence>
<dbReference type="SMART" id="SM00401">
    <property type="entry name" value="ZnF_GATA"/>
    <property type="match status" value="1"/>
</dbReference>
<dbReference type="GO" id="GO:0045165">
    <property type="term" value="P:cell fate commitment"/>
    <property type="evidence" value="ECO:0007669"/>
    <property type="project" value="TreeGrafter"/>
</dbReference>
<evidence type="ECO:0000256" key="1">
    <source>
        <dbReference type="ARBA" id="ARBA00004123"/>
    </source>
</evidence>
<feature type="compositionally biased region" description="Basic residues" evidence="9">
    <location>
        <begin position="285"/>
        <end position="297"/>
    </location>
</feature>
<dbReference type="OrthoDB" id="515401at2759"/>
<dbReference type="PANTHER" id="PTHR10071">
    <property type="entry name" value="TRANSCRIPTION FACTOR GATA FAMILY MEMBER"/>
    <property type="match status" value="1"/>
</dbReference>
<dbReference type="PROSITE" id="PS00344">
    <property type="entry name" value="GATA_ZN_FINGER_1"/>
    <property type="match status" value="1"/>
</dbReference>
<dbReference type="PRINTS" id="PR00619">
    <property type="entry name" value="GATAZNFINGER"/>
</dbReference>
<dbReference type="InterPro" id="IPR000679">
    <property type="entry name" value="Znf_GATA"/>
</dbReference>
<evidence type="ECO:0000256" key="5">
    <source>
        <dbReference type="ARBA" id="ARBA00023015"/>
    </source>
</evidence>
<name>A0A1I7RK81_BURXY</name>
<dbReference type="eggNOG" id="KOG1601">
    <property type="taxonomic scope" value="Eukaryota"/>
</dbReference>
<feature type="compositionally biased region" description="Pro residues" evidence="9">
    <location>
        <begin position="152"/>
        <end position="170"/>
    </location>
</feature>
<dbReference type="GO" id="GO:0000981">
    <property type="term" value="F:DNA-binding transcription factor activity, RNA polymerase II-specific"/>
    <property type="evidence" value="ECO:0007669"/>
    <property type="project" value="TreeGrafter"/>
</dbReference>
<dbReference type="GO" id="GO:0005634">
    <property type="term" value="C:nucleus"/>
    <property type="evidence" value="ECO:0007669"/>
    <property type="project" value="UniProtKB-SubCell"/>
</dbReference>
<keyword evidence="3 8" id="KW-0863">Zinc-finger</keyword>
<keyword evidence="6" id="KW-0804">Transcription</keyword>
<dbReference type="WBParaSite" id="BXY_0111400.1">
    <property type="protein sequence ID" value="BXY_0111400.1"/>
    <property type="gene ID" value="BXY_0111400"/>
</dbReference>
<dbReference type="Proteomes" id="UP000659654">
    <property type="component" value="Unassembled WGS sequence"/>
</dbReference>
<feature type="region of interest" description="Disordered" evidence="9">
    <location>
        <begin position="145"/>
        <end position="178"/>
    </location>
</feature>
<evidence type="ECO:0000256" key="6">
    <source>
        <dbReference type="ARBA" id="ARBA00023163"/>
    </source>
</evidence>
<evidence type="ECO:0000256" key="8">
    <source>
        <dbReference type="PROSITE-ProRule" id="PRU00094"/>
    </source>
</evidence>
<accession>A0A1I7RK81</accession>
<proteinExistence type="predicted"/>
<dbReference type="SUPFAM" id="SSF57716">
    <property type="entry name" value="Glucocorticoid receptor-like (DNA-binding domain)"/>
    <property type="match status" value="1"/>
</dbReference>
<evidence type="ECO:0000313" key="13">
    <source>
        <dbReference type="Proteomes" id="UP000659654"/>
    </source>
</evidence>
<dbReference type="EMBL" id="CAJFDI010000006">
    <property type="protein sequence ID" value="CAD5235205.1"/>
    <property type="molecule type" value="Genomic_DNA"/>
</dbReference>
<evidence type="ECO:0000256" key="4">
    <source>
        <dbReference type="ARBA" id="ARBA00022833"/>
    </source>
</evidence>
<evidence type="ECO:0000256" key="9">
    <source>
        <dbReference type="SAM" id="MobiDB-lite"/>
    </source>
</evidence>
<keyword evidence="4" id="KW-0862">Zinc</keyword>
<keyword evidence="2" id="KW-0479">Metal-binding</keyword>
<reference evidence="11" key="2">
    <citation type="submission" date="2020-09" db="EMBL/GenBank/DDBJ databases">
        <authorList>
            <person name="Kikuchi T."/>
        </authorList>
    </citation>
    <scope>NUCLEOTIDE SEQUENCE</scope>
    <source>
        <strain evidence="11">Ka4C1</strain>
    </source>
</reference>
<dbReference type="PANTHER" id="PTHR10071:SF337">
    <property type="entry name" value="GATA-BINDING FACTOR A"/>
    <property type="match status" value="1"/>
</dbReference>
<evidence type="ECO:0000313" key="11">
    <source>
        <dbReference type="EMBL" id="CAD5235205.1"/>
    </source>
</evidence>
<feature type="region of interest" description="Disordered" evidence="9">
    <location>
        <begin position="285"/>
        <end position="306"/>
    </location>
</feature>
<sequence length="306" mass="34888">MHQTPAEFIESPMIPSQYDKWPQNPSPSHKISIKYSPTSTPPESVQYYHDRYSTPDHQIYNDCGLNQSFVQFPSTAHTETSSSSEHSPQGFGYESVNGYEQWQGNPLGYVEQAGYDVYMEMPSSSSQVSYDQANLSPIQWLNSPNPANFDPQTPPMPFQDPSFYPQPLPQPAYQSAHSSPDDSSFYEFFTPGQAPLPSIEGFQKLENGELNVSTTRFTPQKFSEEVKPVEVKAKRKPTQNCHKYSICANCKTNNTTLWRRNANGDVECNACNLYFRKNNCSRPPKLQKRGIMKRARNPRQPVKQYE</sequence>
<dbReference type="Proteomes" id="UP000095284">
    <property type="component" value="Unplaced"/>
</dbReference>
<protein>
    <submittedName>
        <fullName evidence="11">(pine wood nematode) hypothetical protein</fullName>
    </submittedName>
    <submittedName>
        <fullName evidence="14">GATA-type domain-containing protein</fullName>
    </submittedName>
</protein>
<dbReference type="Gene3D" id="3.30.50.10">
    <property type="entry name" value="Erythroid Transcription Factor GATA-1, subunit A"/>
    <property type="match status" value="1"/>
</dbReference>
<feature type="domain" description="GATA-type" evidence="10">
    <location>
        <begin position="247"/>
        <end position="294"/>
    </location>
</feature>
<evidence type="ECO:0000256" key="2">
    <source>
        <dbReference type="ARBA" id="ARBA00022723"/>
    </source>
</evidence>
<dbReference type="GO" id="GO:0000978">
    <property type="term" value="F:RNA polymerase II cis-regulatory region sequence-specific DNA binding"/>
    <property type="evidence" value="ECO:0007669"/>
    <property type="project" value="TreeGrafter"/>
</dbReference>
<dbReference type="GO" id="GO:0008270">
    <property type="term" value="F:zinc ion binding"/>
    <property type="evidence" value="ECO:0007669"/>
    <property type="project" value="UniProtKB-KW"/>
</dbReference>
<evidence type="ECO:0000259" key="10">
    <source>
        <dbReference type="PROSITE" id="PS50114"/>
    </source>
</evidence>
<organism evidence="12 14">
    <name type="scientific">Bursaphelenchus xylophilus</name>
    <name type="common">Pinewood nematode worm</name>
    <name type="synonym">Aphelenchoides xylophilus</name>
    <dbReference type="NCBI Taxonomy" id="6326"/>
    <lineage>
        <taxon>Eukaryota</taxon>
        <taxon>Metazoa</taxon>
        <taxon>Ecdysozoa</taxon>
        <taxon>Nematoda</taxon>
        <taxon>Chromadorea</taxon>
        <taxon>Rhabditida</taxon>
        <taxon>Tylenchina</taxon>
        <taxon>Tylenchomorpha</taxon>
        <taxon>Aphelenchoidea</taxon>
        <taxon>Aphelenchoididae</taxon>
        <taxon>Bursaphelenchus</taxon>
    </lineage>
</organism>
<reference evidence="14" key="1">
    <citation type="submission" date="2016-11" db="UniProtKB">
        <authorList>
            <consortium name="WormBaseParasite"/>
        </authorList>
    </citation>
    <scope>IDENTIFICATION</scope>
</reference>